<dbReference type="AlphaFoldDB" id="A0A9W8QJD8"/>
<sequence>MTDAVIRPVANDGGQGDAESPSSKKRKQSVVRPEFLVNDAAKERGYLSVPDYLEPQFDLEGAEIRSLQTPPTAL</sequence>
<comment type="caution">
    <text evidence="2">The sequence shown here is derived from an EMBL/GenBank/DDBJ whole genome shotgun (WGS) entry which is preliminary data.</text>
</comment>
<gene>
    <name evidence="2" type="ORF">LMH87_008522</name>
</gene>
<evidence type="ECO:0000313" key="3">
    <source>
        <dbReference type="Proteomes" id="UP001144673"/>
    </source>
</evidence>
<accession>A0A9W8QJD8</accession>
<dbReference type="RefSeq" id="XP_056056342.1">
    <property type="nucleotide sequence ID" value="XM_056201707.1"/>
</dbReference>
<reference evidence="2" key="1">
    <citation type="journal article" date="2023" name="Access Microbiol">
        <title>De-novo genome assembly for Akanthomyces muscarius, a biocontrol agent of insect agricultural pests.</title>
        <authorList>
            <person name="Erdos Z."/>
            <person name="Studholme D.J."/>
            <person name="Raymond B."/>
            <person name="Sharma M."/>
        </authorList>
    </citation>
    <scope>NUCLEOTIDE SEQUENCE</scope>
    <source>
        <strain evidence="2">Ve6</strain>
    </source>
</reference>
<evidence type="ECO:0000256" key="1">
    <source>
        <dbReference type="SAM" id="MobiDB-lite"/>
    </source>
</evidence>
<name>A0A9W8QJD8_AKAMU</name>
<dbReference type="GeneID" id="80895681"/>
<keyword evidence="3" id="KW-1185">Reference proteome</keyword>
<proteinExistence type="predicted"/>
<organism evidence="2 3">
    <name type="scientific">Akanthomyces muscarius</name>
    <name type="common">Entomopathogenic fungus</name>
    <name type="synonym">Lecanicillium muscarium</name>
    <dbReference type="NCBI Taxonomy" id="2231603"/>
    <lineage>
        <taxon>Eukaryota</taxon>
        <taxon>Fungi</taxon>
        <taxon>Dikarya</taxon>
        <taxon>Ascomycota</taxon>
        <taxon>Pezizomycotina</taxon>
        <taxon>Sordariomycetes</taxon>
        <taxon>Hypocreomycetidae</taxon>
        <taxon>Hypocreales</taxon>
        <taxon>Cordycipitaceae</taxon>
        <taxon>Akanthomyces</taxon>
    </lineage>
</organism>
<dbReference type="EMBL" id="JAJHUN010000006">
    <property type="protein sequence ID" value="KAJ4157975.1"/>
    <property type="molecule type" value="Genomic_DNA"/>
</dbReference>
<protein>
    <submittedName>
        <fullName evidence="2">Uncharacterized protein</fullName>
    </submittedName>
</protein>
<evidence type="ECO:0000313" key="2">
    <source>
        <dbReference type="EMBL" id="KAJ4157975.1"/>
    </source>
</evidence>
<dbReference type="Proteomes" id="UP001144673">
    <property type="component" value="Unassembled WGS sequence"/>
</dbReference>
<feature type="region of interest" description="Disordered" evidence="1">
    <location>
        <begin position="1"/>
        <end position="32"/>
    </location>
</feature>
<dbReference type="KEGG" id="amus:LMH87_008522"/>